<dbReference type="Pfam" id="PF01632">
    <property type="entry name" value="Ribosomal_L35p"/>
    <property type="match status" value="1"/>
</dbReference>
<evidence type="ECO:0000256" key="4">
    <source>
        <dbReference type="HAMAP-Rule" id="MF_00514"/>
    </source>
</evidence>
<dbReference type="PROSITE" id="PS00936">
    <property type="entry name" value="RIBOSOMAL_L35"/>
    <property type="match status" value="1"/>
</dbReference>
<organism evidence="7 8">
    <name type="scientific">Natronomicrosphaera hydrolytica</name>
    <dbReference type="NCBI Taxonomy" id="3242702"/>
    <lineage>
        <taxon>Bacteria</taxon>
        <taxon>Pseudomonadati</taxon>
        <taxon>Planctomycetota</taxon>
        <taxon>Phycisphaerae</taxon>
        <taxon>Phycisphaerales</taxon>
        <taxon>Phycisphaeraceae</taxon>
        <taxon>Natronomicrosphaera</taxon>
    </lineage>
</organism>
<evidence type="ECO:0000256" key="2">
    <source>
        <dbReference type="ARBA" id="ARBA00022980"/>
    </source>
</evidence>
<dbReference type="PANTHER" id="PTHR33343">
    <property type="entry name" value="54S RIBOSOMAL PROTEIN BL35M"/>
    <property type="match status" value="1"/>
</dbReference>
<dbReference type="PRINTS" id="PR00064">
    <property type="entry name" value="RIBOSOMALL35"/>
</dbReference>
<dbReference type="HAMAP" id="MF_00514">
    <property type="entry name" value="Ribosomal_bL35"/>
    <property type="match status" value="1"/>
</dbReference>
<dbReference type="InterPro" id="IPR018265">
    <property type="entry name" value="Ribosomal_bL35_CS"/>
</dbReference>
<feature type="region of interest" description="Disordered" evidence="6">
    <location>
        <begin position="29"/>
        <end position="70"/>
    </location>
</feature>
<dbReference type="NCBIfam" id="TIGR00001">
    <property type="entry name" value="rpmI_bact"/>
    <property type="match status" value="1"/>
</dbReference>
<dbReference type="Gene3D" id="4.10.410.60">
    <property type="match status" value="1"/>
</dbReference>
<dbReference type="InterPro" id="IPR021137">
    <property type="entry name" value="Ribosomal_bL35-like"/>
</dbReference>
<proteinExistence type="inferred from homology"/>
<comment type="caution">
    <text evidence="7">The sequence shown here is derived from an EMBL/GenBank/DDBJ whole genome shotgun (WGS) entry which is preliminary data.</text>
</comment>
<dbReference type="SUPFAM" id="SSF143034">
    <property type="entry name" value="L35p-like"/>
    <property type="match status" value="1"/>
</dbReference>
<gene>
    <name evidence="4 7" type="primary">rpmI</name>
    <name evidence="7" type="ORF">ACERK3_03755</name>
</gene>
<sequence length="70" mass="7867">MPTLKSHKGLAKRIKVTARGKVKFSRVGSGHLLSHKSGDKRRRLRQRSVAAKGDMKRLGAMLHRPLTPRD</sequence>
<dbReference type="PANTHER" id="PTHR33343:SF1">
    <property type="entry name" value="LARGE RIBOSOMAL SUBUNIT PROTEIN BL35M"/>
    <property type="match status" value="1"/>
</dbReference>
<evidence type="ECO:0000256" key="6">
    <source>
        <dbReference type="SAM" id="MobiDB-lite"/>
    </source>
</evidence>
<dbReference type="GO" id="GO:0005840">
    <property type="term" value="C:ribosome"/>
    <property type="evidence" value="ECO:0007669"/>
    <property type="project" value="UniProtKB-KW"/>
</dbReference>
<keyword evidence="3 4" id="KW-0687">Ribonucleoprotein</keyword>
<comment type="similarity">
    <text evidence="1 4 5">Belongs to the bacterial ribosomal protein bL35 family.</text>
</comment>
<dbReference type="InterPro" id="IPR001706">
    <property type="entry name" value="Ribosomal_bL35"/>
</dbReference>
<accession>A0ABV4U1C9</accession>
<evidence type="ECO:0000256" key="5">
    <source>
        <dbReference type="RuleBase" id="RU000568"/>
    </source>
</evidence>
<protein>
    <recommendedName>
        <fullName evidence="4">Large ribosomal subunit protein bL35</fullName>
    </recommendedName>
</protein>
<dbReference type="RefSeq" id="WP_425344331.1">
    <property type="nucleotide sequence ID" value="NZ_JBGUBD010000002.1"/>
</dbReference>
<reference evidence="7 8" key="1">
    <citation type="submission" date="2024-08" db="EMBL/GenBank/DDBJ databases">
        <title>Whole-genome sequencing of halo(alkali)philic microorganisms from hypersaline lakes.</title>
        <authorList>
            <person name="Sorokin D.Y."/>
            <person name="Merkel A.Y."/>
            <person name="Messina E."/>
            <person name="Yakimov M."/>
        </authorList>
    </citation>
    <scope>NUCLEOTIDE SEQUENCE [LARGE SCALE GENOMIC DNA]</scope>
    <source>
        <strain evidence="7 8">AB-hyl4</strain>
    </source>
</reference>
<dbReference type="InterPro" id="IPR037229">
    <property type="entry name" value="Ribosomal_bL35_sf"/>
</dbReference>
<dbReference type="Proteomes" id="UP001575105">
    <property type="component" value="Unassembled WGS sequence"/>
</dbReference>
<keyword evidence="8" id="KW-1185">Reference proteome</keyword>
<name>A0ABV4U1C9_9BACT</name>
<keyword evidence="2 4" id="KW-0689">Ribosomal protein</keyword>
<evidence type="ECO:0000313" key="7">
    <source>
        <dbReference type="EMBL" id="MFA9477406.1"/>
    </source>
</evidence>
<evidence type="ECO:0000313" key="8">
    <source>
        <dbReference type="Proteomes" id="UP001575105"/>
    </source>
</evidence>
<evidence type="ECO:0000256" key="1">
    <source>
        <dbReference type="ARBA" id="ARBA00006598"/>
    </source>
</evidence>
<dbReference type="EMBL" id="JBGUBD010000002">
    <property type="protein sequence ID" value="MFA9477406.1"/>
    <property type="molecule type" value="Genomic_DNA"/>
</dbReference>
<evidence type="ECO:0000256" key="3">
    <source>
        <dbReference type="ARBA" id="ARBA00023274"/>
    </source>
</evidence>